<dbReference type="PANTHER" id="PTHR43477:SF4">
    <property type="entry name" value="DEHYDROGENASE_REDUCTASE SDR FAMILY MEMBER 6"/>
    <property type="match status" value="1"/>
</dbReference>
<comment type="caution">
    <text evidence="6">The sequence shown here is derived from an EMBL/GenBank/DDBJ whole genome shotgun (WGS) entry which is preliminary data.</text>
</comment>
<name>A0A2T9J7F8_9CAUL</name>
<keyword evidence="3" id="KW-0520">NAD</keyword>
<proteinExistence type="inferred from homology"/>
<evidence type="ECO:0000256" key="1">
    <source>
        <dbReference type="ARBA" id="ARBA00006484"/>
    </source>
</evidence>
<dbReference type="FunFam" id="3.40.50.720:FF:000084">
    <property type="entry name" value="Short-chain dehydrogenase reductase"/>
    <property type="match status" value="1"/>
</dbReference>
<evidence type="ECO:0000313" key="7">
    <source>
        <dbReference type="Proteomes" id="UP000244913"/>
    </source>
</evidence>
<dbReference type="InterPro" id="IPR036291">
    <property type="entry name" value="NAD(P)-bd_dom_sf"/>
</dbReference>
<dbReference type="GO" id="GO:0047838">
    <property type="term" value="F:D-xylose 1-dehydrogenase (NAD+) activity"/>
    <property type="evidence" value="ECO:0007669"/>
    <property type="project" value="UniProtKB-EC"/>
</dbReference>
<reference evidence="6 7" key="1">
    <citation type="submission" date="2018-04" db="EMBL/GenBank/DDBJ databases">
        <title>The genome sequence of Caulobacter sp. 736.</title>
        <authorList>
            <person name="Gao J."/>
            <person name="Sun J."/>
        </authorList>
    </citation>
    <scope>NUCLEOTIDE SEQUENCE [LARGE SCALE GENOMIC DNA]</scope>
    <source>
        <strain evidence="6 7">736</strain>
    </source>
</reference>
<accession>A0A2T9J7F8</accession>
<keyword evidence="7" id="KW-1185">Reference proteome</keyword>
<dbReference type="PANTHER" id="PTHR43477">
    <property type="entry name" value="DIHYDROANTICAPSIN 7-DEHYDROGENASE"/>
    <property type="match status" value="1"/>
</dbReference>
<evidence type="ECO:0000313" key="6">
    <source>
        <dbReference type="EMBL" id="PVM77465.1"/>
    </source>
</evidence>
<dbReference type="RefSeq" id="WP_116568673.1">
    <property type="nucleotide sequence ID" value="NZ_QDKP01000049.1"/>
</dbReference>
<evidence type="ECO:0000256" key="5">
    <source>
        <dbReference type="ARBA" id="ARBA00069939"/>
    </source>
</evidence>
<dbReference type="Proteomes" id="UP000244913">
    <property type="component" value="Unassembled WGS sequence"/>
</dbReference>
<dbReference type="EMBL" id="QDKP01000049">
    <property type="protein sequence ID" value="PVM77465.1"/>
    <property type="molecule type" value="Genomic_DNA"/>
</dbReference>
<protein>
    <recommendedName>
        <fullName evidence="5">D-xylose 1-dehydrogenase</fullName>
        <ecNumber evidence="4">1.1.1.175</ecNumber>
    </recommendedName>
</protein>
<sequence length="244" mass="24971">MSVDRLRGKVCFVTGAARGIGRSIALAFAAQGAQVIAADRDFDDDASLALLERLVLDVTDEAAVAQAARAHGDVNVLVNGVGAVCVGAALDGTIDDFDRSYAVNVRSMALTIRAFLPAMTSRGGGSIINIASVVSSVMAAPDRFAYATSKAAVIGLSMSVALDYAKHGVRCNAISPGTIETPSLRERWAATGDVAGARAAFVARQALGRLGAPEEIAAVAVLLASDEATFMTGSNIIIDGAMSL</sequence>
<dbReference type="SUPFAM" id="SSF51735">
    <property type="entry name" value="NAD(P)-binding Rossmann-fold domains"/>
    <property type="match status" value="1"/>
</dbReference>
<evidence type="ECO:0000256" key="2">
    <source>
        <dbReference type="ARBA" id="ARBA00023002"/>
    </source>
</evidence>
<dbReference type="Pfam" id="PF13561">
    <property type="entry name" value="adh_short_C2"/>
    <property type="match status" value="1"/>
</dbReference>
<organism evidence="6 7">
    <name type="scientific">Caulobacter radicis</name>
    <dbReference type="NCBI Taxonomy" id="2172650"/>
    <lineage>
        <taxon>Bacteria</taxon>
        <taxon>Pseudomonadati</taxon>
        <taxon>Pseudomonadota</taxon>
        <taxon>Alphaproteobacteria</taxon>
        <taxon>Caulobacterales</taxon>
        <taxon>Caulobacteraceae</taxon>
        <taxon>Caulobacter</taxon>
    </lineage>
</organism>
<keyword evidence="2" id="KW-0560">Oxidoreductase</keyword>
<evidence type="ECO:0000256" key="3">
    <source>
        <dbReference type="ARBA" id="ARBA00023027"/>
    </source>
</evidence>
<evidence type="ECO:0000256" key="4">
    <source>
        <dbReference type="ARBA" id="ARBA00066641"/>
    </source>
</evidence>
<comment type="similarity">
    <text evidence="1">Belongs to the short-chain dehydrogenases/reductases (SDR) family.</text>
</comment>
<dbReference type="PROSITE" id="PS00061">
    <property type="entry name" value="ADH_SHORT"/>
    <property type="match status" value="1"/>
</dbReference>
<dbReference type="AlphaFoldDB" id="A0A2T9J7F8"/>
<dbReference type="EC" id="1.1.1.175" evidence="4"/>
<dbReference type="InterPro" id="IPR051122">
    <property type="entry name" value="SDR_DHRS6-like"/>
</dbReference>
<gene>
    <name evidence="6" type="ORF">DDF65_16160</name>
</gene>
<dbReference type="PRINTS" id="PR00081">
    <property type="entry name" value="GDHRDH"/>
</dbReference>
<dbReference type="PRINTS" id="PR00080">
    <property type="entry name" value="SDRFAMILY"/>
</dbReference>
<dbReference type="InterPro" id="IPR002347">
    <property type="entry name" value="SDR_fam"/>
</dbReference>
<dbReference type="InterPro" id="IPR020904">
    <property type="entry name" value="Sc_DH/Rdtase_CS"/>
</dbReference>
<dbReference type="Gene3D" id="3.40.50.720">
    <property type="entry name" value="NAD(P)-binding Rossmann-like Domain"/>
    <property type="match status" value="1"/>
</dbReference>